<dbReference type="PANTHER" id="PTHR30250:SF26">
    <property type="entry name" value="PSMA PROTEIN"/>
    <property type="match status" value="1"/>
</dbReference>
<comment type="subcellular location">
    <subcellularLocation>
        <location evidence="1">Cell membrane</location>
        <topology evidence="1">Multi-pass membrane protein</topology>
    </subcellularLocation>
</comment>
<evidence type="ECO:0000256" key="6">
    <source>
        <dbReference type="SAM" id="Phobius"/>
    </source>
</evidence>
<keyword evidence="8" id="KW-1185">Reference proteome</keyword>
<evidence type="ECO:0000256" key="4">
    <source>
        <dbReference type="ARBA" id="ARBA00022989"/>
    </source>
</evidence>
<feature type="transmembrane region" description="Helical" evidence="6">
    <location>
        <begin position="71"/>
        <end position="93"/>
    </location>
</feature>
<evidence type="ECO:0000256" key="3">
    <source>
        <dbReference type="ARBA" id="ARBA00022692"/>
    </source>
</evidence>
<reference evidence="7 8" key="1">
    <citation type="submission" date="2018-05" db="EMBL/GenBank/DDBJ databases">
        <title>Animal gut microbial communities from fecal samples from Wisconsin, USA.</title>
        <authorList>
            <person name="Neumann A."/>
        </authorList>
    </citation>
    <scope>NUCLEOTIDE SEQUENCE [LARGE SCALE GENOMIC DNA]</scope>
    <source>
        <strain evidence="7 8">UWS4</strain>
    </source>
</reference>
<keyword evidence="5 6" id="KW-0472">Membrane</keyword>
<gene>
    <name evidence="7" type="ORF">B0H50_107102</name>
</gene>
<feature type="transmembrane region" description="Helical" evidence="6">
    <location>
        <begin position="288"/>
        <end position="308"/>
    </location>
</feature>
<evidence type="ECO:0000313" key="7">
    <source>
        <dbReference type="EMBL" id="PWL03343.1"/>
    </source>
</evidence>
<feature type="transmembrane region" description="Helical" evidence="6">
    <location>
        <begin position="255"/>
        <end position="276"/>
    </location>
</feature>
<sequence>MTLSIYVVLIIAIFILAETVGLWFVSYHLVIPPERMTAAFWIYQAAVVSFMFTLITTPYMAAIIAHENMNVYAYVSIVEAVLKLAVVFALMIIPQDKLIVYGALMLFVAMVNTTLYRLYCRKHYEECKFKLVWDKGMFKEIFSYSGWNLFGASVGIFKNQLVNILLNQFYGPVVNAARAVSLQVSNAVTSFSQSFCSAMNPQIVKTYAAENKKDCMDLVFKGSKFTFYLLFIFALPLILEMHYVLSLWLKNLPDFVVLFTILTLVDVLVDSMSRTIIMLAQATGKIKLYQSVVGGILLLNLPVSYIALKLGAEAYCVLIIAIAMTLISSIVRVFILRRLTNFQF</sequence>
<evidence type="ECO:0000313" key="8">
    <source>
        <dbReference type="Proteomes" id="UP000245523"/>
    </source>
</evidence>
<feature type="transmembrane region" description="Helical" evidence="6">
    <location>
        <begin position="41"/>
        <end position="64"/>
    </location>
</feature>
<feature type="transmembrane region" description="Helical" evidence="6">
    <location>
        <begin position="225"/>
        <end position="249"/>
    </location>
</feature>
<feature type="transmembrane region" description="Helical" evidence="6">
    <location>
        <begin position="99"/>
        <end position="119"/>
    </location>
</feature>
<dbReference type="InterPro" id="IPR050833">
    <property type="entry name" value="Poly_Biosynth_Transport"/>
</dbReference>
<proteinExistence type="predicted"/>
<name>A0ABX5LQX4_9BACT</name>
<protein>
    <submittedName>
        <fullName evidence="7">Na+-driven multidrug efflux pump</fullName>
    </submittedName>
</protein>
<organism evidence="7 8">
    <name type="scientific">Hallerella porci</name>
    <dbReference type="NCBI Taxonomy" id="1945871"/>
    <lineage>
        <taxon>Bacteria</taxon>
        <taxon>Pseudomonadati</taxon>
        <taxon>Fibrobacterota</taxon>
        <taxon>Fibrobacteria</taxon>
        <taxon>Fibrobacterales</taxon>
        <taxon>Fibrobacteraceae</taxon>
        <taxon>Hallerella</taxon>
    </lineage>
</organism>
<keyword evidence="2" id="KW-1003">Cell membrane</keyword>
<feature type="transmembrane region" description="Helical" evidence="6">
    <location>
        <begin position="314"/>
        <end position="335"/>
    </location>
</feature>
<accession>A0ABX5LQX4</accession>
<comment type="caution">
    <text evidence="7">The sequence shown here is derived from an EMBL/GenBank/DDBJ whole genome shotgun (WGS) entry which is preliminary data.</text>
</comment>
<keyword evidence="4 6" id="KW-1133">Transmembrane helix</keyword>
<dbReference type="EMBL" id="QGHD01000007">
    <property type="protein sequence ID" value="PWL03343.1"/>
    <property type="molecule type" value="Genomic_DNA"/>
</dbReference>
<keyword evidence="3 6" id="KW-0812">Transmembrane</keyword>
<evidence type="ECO:0000256" key="2">
    <source>
        <dbReference type="ARBA" id="ARBA00022475"/>
    </source>
</evidence>
<evidence type="ECO:0000256" key="1">
    <source>
        <dbReference type="ARBA" id="ARBA00004651"/>
    </source>
</evidence>
<dbReference type="PANTHER" id="PTHR30250">
    <property type="entry name" value="PST FAMILY PREDICTED COLANIC ACID TRANSPORTER"/>
    <property type="match status" value="1"/>
</dbReference>
<dbReference type="Proteomes" id="UP000245523">
    <property type="component" value="Unassembled WGS sequence"/>
</dbReference>
<feature type="transmembrane region" description="Helical" evidence="6">
    <location>
        <begin position="7"/>
        <end position="29"/>
    </location>
</feature>
<evidence type="ECO:0000256" key="5">
    <source>
        <dbReference type="ARBA" id="ARBA00023136"/>
    </source>
</evidence>